<evidence type="ECO:0000313" key="16">
    <source>
        <dbReference type="Proteomes" id="UP000709295"/>
    </source>
</evidence>
<evidence type="ECO:0000256" key="3">
    <source>
        <dbReference type="ARBA" id="ARBA00022490"/>
    </source>
</evidence>
<feature type="region of interest" description="Disordered" evidence="12">
    <location>
        <begin position="91"/>
        <end position="116"/>
    </location>
</feature>
<keyword evidence="8" id="KW-0969">Cilium</keyword>
<dbReference type="EMBL" id="JAENGY010000879">
    <property type="protein sequence ID" value="KAG6955300.1"/>
    <property type="molecule type" value="Genomic_DNA"/>
</dbReference>
<dbReference type="FunFam" id="3.40.50.300:FF:001520">
    <property type="entry name" value="ATP-dependent Clp protease, ATP-binding subunit ClpX"/>
    <property type="match status" value="1"/>
</dbReference>
<dbReference type="FunFam" id="1.10.8.60:FF:000002">
    <property type="entry name" value="ATP-dependent Clp protease ATP-binding subunit ClpX"/>
    <property type="match status" value="1"/>
</dbReference>
<feature type="domain" description="AAA+ ATPase" evidence="13">
    <location>
        <begin position="371"/>
        <end position="733"/>
    </location>
</feature>
<dbReference type="GO" id="GO:0005524">
    <property type="term" value="F:ATP binding"/>
    <property type="evidence" value="ECO:0007669"/>
    <property type="project" value="UniProtKB-KW"/>
</dbReference>
<evidence type="ECO:0000313" key="15">
    <source>
        <dbReference type="EMBL" id="KAG6955300.1"/>
    </source>
</evidence>
<dbReference type="Proteomes" id="UP000709295">
    <property type="component" value="Unassembled WGS sequence"/>
</dbReference>
<keyword evidence="9" id="KW-0206">Cytoskeleton</keyword>
<dbReference type="Pfam" id="PF07724">
    <property type="entry name" value="AAA_2"/>
    <property type="match status" value="1"/>
</dbReference>
<evidence type="ECO:0000256" key="11">
    <source>
        <dbReference type="ARBA" id="ARBA00046435"/>
    </source>
</evidence>
<dbReference type="InterPro" id="IPR050052">
    <property type="entry name" value="ATP-dep_Clp_protease_ClpX"/>
</dbReference>
<feature type="compositionally biased region" description="Low complexity" evidence="12">
    <location>
        <begin position="339"/>
        <end position="348"/>
    </location>
</feature>
<keyword evidence="16" id="KW-1185">Reference proteome</keyword>
<feature type="compositionally biased region" description="Low complexity" evidence="12">
    <location>
        <begin position="1039"/>
        <end position="1048"/>
    </location>
</feature>
<feature type="domain" description="Clp ATPase C-terminal" evidence="14">
    <location>
        <begin position="578"/>
        <end position="672"/>
    </location>
</feature>
<dbReference type="PANTHER" id="PTHR48102:SF7">
    <property type="entry name" value="ATP-DEPENDENT CLP PROTEASE ATP-BINDING SUBUNIT CLPX-LIKE, MITOCHONDRIAL"/>
    <property type="match status" value="1"/>
</dbReference>
<evidence type="ECO:0000256" key="9">
    <source>
        <dbReference type="ARBA" id="ARBA00023212"/>
    </source>
</evidence>
<dbReference type="SMART" id="SM01086">
    <property type="entry name" value="ClpB_D2-small"/>
    <property type="match status" value="1"/>
</dbReference>
<dbReference type="GO" id="GO:0005759">
    <property type="term" value="C:mitochondrial matrix"/>
    <property type="evidence" value="ECO:0007669"/>
    <property type="project" value="TreeGrafter"/>
</dbReference>
<feature type="compositionally biased region" description="Basic and acidic residues" evidence="12">
    <location>
        <begin position="1049"/>
        <end position="1064"/>
    </location>
</feature>
<dbReference type="GO" id="GO:0051082">
    <property type="term" value="F:unfolded protein binding"/>
    <property type="evidence" value="ECO:0007669"/>
    <property type="project" value="InterPro"/>
</dbReference>
<feature type="compositionally biased region" description="Low complexity" evidence="12">
    <location>
        <begin position="96"/>
        <end position="116"/>
    </location>
</feature>
<keyword evidence="5" id="KW-0067">ATP-binding</keyword>
<dbReference type="InterPro" id="IPR004487">
    <property type="entry name" value="Clp_protease_ATP-bd_su_ClpX"/>
</dbReference>
<name>A0A8J5INL7_9STRA</name>
<comment type="subunit">
    <text evidence="11">Microtubule inner protein component of sperm flagellar doublet microtubules.</text>
</comment>
<comment type="subcellular location">
    <subcellularLocation>
        <location evidence="1">Cytoplasm</location>
        <location evidence="1">Cytoskeleton</location>
        <location evidence="1">Flagellum axoneme</location>
    </subcellularLocation>
</comment>
<dbReference type="InterPro" id="IPR003593">
    <property type="entry name" value="AAA+_ATPase"/>
</dbReference>
<dbReference type="SMART" id="SM00382">
    <property type="entry name" value="AAA"/>
    <property type="match status" value="1"/>
</dbReference>
<dbReference type="InterPro" id="IPR003959">
    <property type="entry name" value="ATPase_AAA_core"/>
</dbReference>
<dbReference type="GO" id="GO:0016887">
    <property type="term" value="F:ATP hydrolysis activity"/>
    <property type="evidence" value="ECO:0007669"/>
    <property type="project" value="InterPro"/>
</dbReference>
<evidence type="ECO:0000259" key="13">
    <source>
        <dbReference type="SMART" id="SM00382"/>
    </source>
</evidence>
<comment type="similarity">
    <text evidence="2">Belongs to the RIB43A family.</text>
</comment>
<evidence type="ECO:0000256" key="6">
    <source>
        <dbReference type="ARBA" id="ARBA00022846"/>
    </source>
</evidence>
<accession>A0A8J5INL7</accession>
<dbReference type="NCBIfam" id="NF003745">
    <property type="entry name" value="PRK05342.1"/>
    <property type="match status" value="1"/>
</dbReference>
<keyword evidence="4" id="KW-0547">Nucleotide-binding</keyword>
<evidence type="ECO:0000256" key="4">
    <source>
        <dbReference type="ARBA" id="ARBA00022741"/>
    </source>
</evidence>
<dbReference type="NCBIfam" id="TIGR00382">
    <property type="entry name" value="clpX"/>
    <property type="match status" value="1"/>
</dbReference>
<feature type="region of interest" description="Disordered" evidence="12">
    <location>
        <begin position="997"/>
        <end position="1077"/>
    </location>
</feature>
<keyword evidence="3" id="KW-0963">Cytoplasm</keyword>
<feature type="compositionally biased region" description="Basic and acidic residues" evidence="12">
    <location>
        <begin position="997"/>
        <end position="1025"/>
    </location>
</feature>
<dbReference type="GO" id="GO:0051603">
    <property type="term" value="P:proteolysis involved in protein catabolic process"/>
    <property type="evidence" value="ECO:0007669"/>
    <property type="project" value="TreeGrafter"/>
</dbReference>
<keyword evidence="6" id="KW-0282">Flagellum</keyword>
<dbReference type="InterPro" id="IPR019489">
    <property type="entry name" value="Clp_ATPase_C"/>
</dbReference>
<dbReference type="InterPro" id="IPR008805">
    <property type="entry name" value="RIB43A"/>
</dbReference>
<evidence type="ECO:0008006" key="17">
    <source>
        <dbReference type="Google" id="ProtNLM"/>
    </source>
</evidence>
<dbReference type="PANTHER" id="PTHR48102">
    <property type="entry name" value="ATP-DEPENDENT CLP PROTEASE ATP-BINDING SUBUNIT CLPX-LIKE, MITOCHONDRIAL-RELATED"/>
    <property type="match status" value="1"/>
</dbReference>
<dbReference type="GO" id="GO:0140662">
    <property type="term" value="F:ATP-dependent protein folding chaperone"/>
    <property type="evidence" value="ECO:0007669"/>
    <property type="project" value="InterPro"/>
</dbReference>
<proteinExistence type="inferred from homology"/>
<evidence type="ECO:0000256" key="2">
    <source>
        <dbReference type="ARBA" id="ARBA00006875"/>
    </source>
</evidence>
<evidence type="ECO:0000256" key="5">
    <source>
        <dbReference type="ARBA" id="ARBA00022840"/>
    </source>
</evidence>
<sequence length="1077" mass="120057">MLRRLRPDASALACASHLLQSSRMSAAPASCRAFSQLCTNPRRLQRLPTNVYATRWIVTGPPSDGHKKKAASDQLCCPQCGTALVLAEPLGSADKSTSSNPAANTSSSTSTTSTSPVEFKKGDVVKCVNCNLHFALKAQPPAQPSPTFRNAAAAAALSSLSSSLAPGMQTTRGSSLGGPTYSGNFPSPTRGGRMNADGEYEKLANEALFAAAADATVSKDRVLTPREIYEGLNEYVIGQDKVKKTLAVGVHNHYKRLHALELLQARKEAEAACAKHNAGSQQHPRAGGVTRQHVDMDDSRLSSIGRRLLLEEIYPGSEKNDAEMPHTSKQHASEETAEAPETTATTHSHATRLQHHSMGDKLQYLEGVELDKTNVMLVGPTGSGKTLLAKTLARLAKVPIVIADATCLTQAGYVGEDVESVLFKLYQAANYNLETTQRGIVYIDEIDKITRKSENVSITRDVSGEGVQQALLKILEGSMVNVPEKGGRKNPRGEYITIDTTNILFICGGAFAGLEKQVTRRTSRSSIGFGAQMPNMRLKDSDQIGQLLSQAEPEDLVSYGLIPEFIGRFPMLVSTTGLSKDELVQVLTEPKNSLVRQYKALFALSDVEFHATEGALEAVAESALRKNTGARGLRSIFERALMETMFDLPDMNDVRAVYVDEEAILGRKRPVLIRGEMTLDEYLKNLEDDMEDTEPTGRALTMVVGTMLPPSAPEDKEELRNEARRQREIERYKKLGPGRLRSIGADIVGVKNQIEERQRQDEADRDAKRVCEEEDAAIRRYLLQVESEDALAKRRELLTLRNDWDLQTAKIREARAQYAAIRAFSIDPDTCAQGAAQKFDGEDLARLERIRLQAMQMKQWSIQKMAEEAQRNAKENADQAAYMAQLFEIERLMEELHRGNERERAAASAEISRFNQRLLAQQRQGESDRRRQEHEENAREIQLTLESNLVSENPLQATLPGVSYDRRVRVDHWKGFSGEQTKCYLRQNDDIMAENARRRQQEREQAEEDSRNQRELQRTLAHEEYLAQQRRAQMEMDVRAAQAQQAKQAAEREKSNDDRARGKIEPSFFQRFGRTYR</sequence>
<evidence type="ECO:0000256" key="8">
    <source>
        <dbReference type="ARBA" id="ARBA00023069"/>
    </source>
</evidence>
<evidence type="ECO:0000256" key="12">
    <source>
        <dbReference type="SAM" id="MobiDB-lite"/>
    </source>
</evidence>
<keyword evidence="7" id="KW-0175">Coiled coil</keyword>
<evidence type="ECO:0000256" key="10">
    <source>
        <dbReference type="ARBA" id="ARBA00023273"/>
    </source>
</evidence>
<protein>
    <recommendedName>
        <fullName evidence="17">ATP-dependent Clp protease ATP-binding subunit</fullName>
    </recommendedName>
</protein>
<organism evidence="15 16">
    <name type="scientific">Phytophthora aleatoria</name>
    <dbReference type="NCBI Taxonomy" id="2496075"/>
    <lineage>
        <taxon>Eukaryota</taxon>
        <taxon>Sar</taxon>
        <taxon>Stramenopiles</taxon>
        <taxon>Oomycota</taxon>
        <taxon>Peronosporomycetes</taxon>
        <taxon>Peronosporales</taxon>
        <taxon>Peronosporaceae</taxon>
        <taxon>Phytophthora</taxon>
    </lineage>
</organism>
<feature type="region of interest" description="Disordered" evidence="12">
    <location>
        <begin position="167"/>
        <end position="189"/>
    </location>
</feature>
<feature type="compositionally biased region" description="Basic and acidic residues" evidence="12">
    <location>
        <begin position="318"/>
        <end position="334"/>
    </location>
</feature>
<evidence type="ECO:0000256" key="1">
    <source>
        <dbReference type="ARBA" id="ARBA00004611"/>
    </source>
</evidence>
<evidence type="ECO:0000259" key="14">
    <source>
        <dbReference type="SMART" id="SM01086"/>
    </source>
</evidence>
<feature type="region of interest" description="Disordered" evidence="12">
    <location>
        <begin position="315"/>
        <end position="354"/>
    </location>
</feature>
<keyword evidence="10" id="KW-0966">Cell projection</keyword>
<feature type="region of interest" description="Disordered" evidence="12">
    <location>
        <begin position="276"/>
        <end position="296"/>
    </location>
</feature>
<reference evidence="15" key="1">
    <citation type="submission" date="2021-01" db="EMBL/GenBank/DDBJ databases">
        <title>Phytophthora aleatoria, a newly-described species from Pinus radiata is distinct from Phytophthora cactorum isolates based on comparative genomics.</title>
        <authorList>
            <person name="Mcdougal R."/>
            <person name="Panda P."/>
            <person name="Williams N."/>
            <person name="Studholme D.J."/>
        </authorList>
    </citation>
    <scope>NUCLEOTIDE SEQUENCE</scope>
    <source>
        <strain evidence="15">NZFS 4037</strain>
    </source>
</reference>
<gene>
    <name evidence="15" type="ORF">JG688_00011941</name>
</gene>
<dbReference type="CDD" id="cd19497">
    <property type="entry name" value="RecA-like_ClpX"/>
    <property type="match status" value="1"/>
</dbReference>
<dbReference type="Pfam" id="PF10431">
    <property type="entry name" value="ClpB_D2-small"/>
    <property type="match status" value="1"/>
</dbReference>
<comment type="caution">
    <text evidence="15">The sequence shown here is derived from an EMBL/GenBank/DDBJ whole genome shotgun (WGS) entry which is preliminary data.</text>
</comment>
<evidence type="ECO:0000256" key="7">
    <source>
        <dbReference type="ARBA" id="ARBA00023054"/>
    </source>
</evidence>
<dbReference type="AlphaFoldDB" id="A0A8J5INL7"/>
<dbReference type="Pfam" id="PF05914">
    <property type="entry name" value="RIB43A"/>
    <property type="match status" value="1"/>
</dbReference>